<comment type="similarity">
    <text evidence="2 7">Belongs to the precorrin methyltransferase family.</text>
</comment>
<dbReference type="Gene3D" id="3.40.1010.10">
    <property type="entry name" value="Cobalt-precorrin-4 Transmethylase, Domain 1"/>
    <property type="match status" value="1"/>
</dbReference>
<evidence type="ECO:0000256" key="7">
    <source>
        <dbReference type="PIRNR" id="PIRNR036427"/>
    </source>
</evidence>
<evidence type="ECO:0000256" key="5">
    <source>
        <dbReference type="ARBA" id="ARBA00022679"/>
    </source>
</evidence>
<dbReference type="GO" id="GO:0009236">
    <property type="term" value="P:cobalamin biosynthetic process"/>
    <property type="evidence" value="ECO:0007669"/>
    <property type="project" value="UniProtKB-UniRule"/>
</dbReference>
<dbReference type="PANTHER" id="PTHR43467">
    <property type="entry name" value="COBALT-PRECORRIN-2 C(20)-METHYLTRANSFERASE"/>
    <property type="match status" value="1"/>
</dbReference>
<feature type="domain" description="Tetrapyrrole methylase" evidence="8">
    <location>
        <begin position="4"/>
        <end position="210"/>
    </location>
</feature>
<dbReference type="AlphaFoldDB" id="A0A2L1CAA5"/>
<dbReference type="SUPFAM" id="SSF53790">
    <property type="entry name" value="Tetrapyrrole methylase"/>
    <property type="match status" value="1"/>
</dbReference>
<dbReference type="UniPathway" id="UPA00148"/>
<keyword evidence="5 9" id="KW-0808">Transferase</keyword>
<evidence type="ECO:0000313" key="10">
    <source>
        <dbReference type="EMBL" id="MBA2864572.1"/>
    </source>
</evidence>
<dbReference type="Gene3D" id="3.30.950.10">
    <property type="entry name" value="Methyltransferase, Cobalt-precorrin-4 Transmethylase, Domain 2"/>
    <property type="match status" value="1"/>
</dbReference>
<dbReference type="InterPro" id="IPR000878">
    <property type="entry name" value="4pyrrol_Mease"/>
</dbReference>
<dbReference type="GO" id="GO:0030788">
    <property type="term" value="F:precorrin-2 C20-methyltransferase activity"/>
    <property type="evidence" value="ECO:0007669"/>
    <property type="project" value="UniProtKB-EC"/>
</dbReference>
<dbReference type="GO" id="GO:0032259">
    <property type="term" value="P:methylation"/>
    <property type="evidence" value="ECO:0007669"/>
    <property type="project" value="UniProtKB-KW"/>
</dbReference>
<dbReference type="EC" id="2.1.1.130" evidence="10"/>
<dbReference type="EMBL" id="CP026606">
    <property type="protein sequence ID" value="AVB76150.1"/>
    <property type="molecule type" value="Genomic_DNA"/>
</dbReference>
<dbReference type="CDD" id="cd11645">
    <property type="entry name" value="Precorrin_2_C20_MT"/>
    <property type="match status" value="1"/>
</dbReference>
<protein>
    <submittedName>
        <fullName evidence="9">Cobalt-precorrin-2 C(20)-methyltransferase</fullName>
        <ecNumber evidence="9 10">2.1.1.151</ecNumber>
    </submittedName>
    <submittedName>
        <fullName evidence="10">Precorrin-2/cobalt-factor-2 C20-methyltransferase</fullName>
        <ecNumber evidence="10">2.1.1.130</ecNumber>
    </submittedName>
</protein>
<accession>A0A2L1CAA5</accession>
<dbReference type="Proteomes" id="UP000590564">
    <property type="component" value="Unassembled WGS sequence"/>
</dbReference>
<dbReference type="InterPro" id="IPR014776">
    <property type="entry name" value="4pyrrole_Mease_sub2"/>
</dbReference>
<dbReference type="PANTHER" id="PTHR43467:SF2">
    <property type="entry name" value="COBALT-PRECORRIN-2 C(20)-METHYLTRANSFERASE"/>
    <property type="match status" value="1"/>
</dbReference>
<evidence type="ECO:0000313" key="12">
    <source>
        <dbReference type="Proteomes" id="UP000239462"/>
    </source>
</evidence>
<evidence type="ECO:0000256" key="3">
    <source>
        <dbReference type="ARBA" id="ARBA00022573"/>
    </source>
</evidence>
<reference evidence="12" key="1">
    <citation type="journal article" date="2018" name="Genome Announc.">
        <title>Complete Genome Sequence of the Methanococcus maripaludis Type Strain JJ (DSM 2067), a Model for Selenoprotein Synthesis in Archaea.</title>
        <authorList>
            <person name="Poehlein A."/>
            <person name="Heym D."/>
            <person name="Quitzke V."/>
            <person name="Fersch J."/>
            <person name="Daniel R."/>
            <person name="Rother M."/>
        </authorList>
    </citation>
    <scope>NUCLEOTIDE SEQUENCE [LARGE SCALE GENOMIC DNA]</scope>
    <source>
        <strain evidence="12">DSM 2067</strain>
    </source>
</reference>
<evidence type="ECO:0000256" key="1">
    <source>
        <dbReference type="ARBA" id="ARBA00004953"/>
    </source>
</evidence>
<dbReference type="PIRSF" id="PIRSF036427">
    <property type="entry name" value="Precrrn-2_mtase"/>
    <property type="match status" value="1"/>
</dbReference>
<dbReference type="GO" id="GO:0043781">
    <property type="term" value="F:cobalt-factor II C20-methyltransferase activity"/>
    <property type="evidence" value="ECO:0007669"/>
    <property type="project" value="UniProtKB-EC"/>
</dbReference>
<dbReference type="RefSeq" id="WP_104837734.1">
    <property type="nucleotide sequence ID" value="NZ_CP026606.1"/>
</dbReference>
<dbReference type="InterPro" id="IPR006364">
    <property type="entry name" value="CobI/CbiL/CobIJ_dom"/>
</dbReference>
<dbReference type="Proteomes" id="UP000239462">
    <property type="component" value="Chromosome"/>
</dbReference>
<evidence type="ECO:0000259" key="8">
    <source>
        <dbReference type="Pfam" id="PF00590"/>
    </source>
</evidence>
<proteinExistence type="inferred from homology"/>
<organism evidence="9 12">
    <name type="scientific">Methanococcus maripaludis</name>
    <name type="common">Methanococcus deltae</name>
    <dbReference type="NCBI Taxonomy" id="39152"/>
    <lineage>
        <taxon>Archaea</taxon>
        <taxon>Methanobacteriati</taxon>
        <taxon>Methanobacteriota</taxon>
        <taxon>Methanomada group</taxon>
        <taxon>Methanococci</taxon>
        <taxon>Methanococcales</taxon>
        <taxon>Methanococcaceae</taxon>
        <taxon>Methanococcus</taxon>
    </lineage>
</organism>
<gene>
    <name evidence="9" type="primary">cbiL</name>
    <name evidence="10" type="ORF">HNP94_001594</name>
    <name evidence="11" type="ORF">HNP96_001465</name>
    <name evidence="9" type="ORF">MMJJ_07390</name>
</gene>
<evidence type="ECO:0000256" key="4">
    <source>
        <dbReference type="ARBA" id="ARBA00022603"/>
    </source>
</evidence>
<dbReference type="EMBL" id="JACHED010000003">
    <property type="protein sequence ID" value="MBB6497422.1"/>
    <property type="molecule type" value="Genomic_DNA"/>
</dbReference>
<dbReference type="Proteomes" id="UP000567099">
    <property type="component" value="Unassembled WGS sequence"/>
</dbReference>
<sequence length="228" mass="25435">MVDKIYGIGVGPGDTDLLTLKAVNVIQNADTIFVPISKEGKASVAYDIIKTIIPENKKVVELLFPMSKDVEFLQKHWNNAAEKVMKENGTVAVVTIGDATLYSTFSYVWHIFTENKIDVEIINGISSPFAAAGVLNIPLVEGDEKLAILPQGKDLERYLEEFDTLIVMKTNDLEEKLKNLKDKKDNYLVGVVNRVTSNTQKTALGKIDEIDFEPFKDYLSLAIIKKLK</sequence>
<evidence type="ECO:0000313" key="9">
    <source>
        <dbReference type="EMBL" id="AVB76150.1"/>
    </source>
</evidence>
<dbReference type="InterPro" id="IPR035996">
    <property type="entry name" value="4pyrrol_Methylase_sf"/>
</dbReference>
<dbReference type="InterPro" id="IPR012382">
    <property type="entry name" value="CobI/CbiL"/>
</dbReference>
<dbReference type="KEGG" id="mmad:MMJJ_07390"/>
<keyword evidence="3" id="KW-0169">Cobalamin biosynthesis</keyword>
<evidence type="ECO:0000313" key="14">
    <source>
        <dbReference type="Proteomes" id="UP000590564"/>
    </source>
</evidence>
<evidence type="ECO:0000313" key="13">
    <source>
        <dbReference type="Proteomes" id="UP000567099"/>
    </source>
</evidence>
<comment type="pathway">
    <text evidence="1">Cofactor biosynthesis; adenosylcobalamin biosynthesis.</text>
</comment>
<dbReference type="GeneID" id="36101829"/>
<dbReference type="EC" id="2.1.1.151" evidence="9 10"/>
<evidence type="ECO:0000313" key="11">
    <source>
        <dbReference type="EMBL" id="MBB6497422.1"/>
    </source>
</evidence>
<name>A0A2L1CAA5_METMI</name>
<keyword evidence="6" id="KW-0949">S-adenosyl-L-methionine</keyword>
<dbReference type="Pfam" id="PF00590">
    <property type="entry name" value="TP_methylase"/>
    <property type="match status" value="1"/>
</dbReference>
<dbReference type="InterPro" id="IPR014777">
    <property type="entry name" value="4pyrrole_Mease_sub1"/>
</dbReference>
<evidence type="ECO:0000256" key="2">
    <source>
        <dbReference type="ARBA" id="ARBA00005879"/>
    </source>
</evidence>
<keyword evidence="4 9" id="KW-0489">Methyltransferase</keyword>
<evidence type="ECO:0000256" key="6">
    <source>
        <dbReference type="ARBA" id="ARBA00022691"/>
    </source>
</evidence>
<reference evidence="9" key="2">
    <citation type="submission" date="2018-02" db="EMBL/GenBank/DDBJ databases">
        <title>Complete genome sequence of the Methanococcus maripaludis type strain JJ (DSM 2067), a model for selenoprotein synthesis in Archaea.</title>
        <authorList>
            <person name="Poehlein A."/>
            <person name="Heym D."/>
            <person name="Quitzke V."/>
            <person name="Fersch J."/>
            <person name="Daniel R."/>
            <person name="Rother M."/>
        </authorList>
    </citation>
    <scope>NUCLEOTIDE SEQUENCE [LARGE SCALE GENOMIC DNA]</scope>
    <source>
        <strain evidence="9">DSM 2067</strain>
    </source>
</reference>
<dbReference type="NCBIfam" id="TIGR01467">
    <property type="entry name" value="cobI_cbiL"/>
    <property type="match status" value="1"/>
</dbReference>
<reference evidence="11 14" key="3">
    <citation type="submission" date="2020-08" db="EMBL/GenBank/DDBJ databases">
        <title>Genomic Encyclopedia of Type Strains, Phase IV (KMG-V): Genome sequencing to study the core and pangenomes of soil and plant-associated prokaryotes.</title>
        <authorList>
            <person name="Whitman W."/>
        </authorList>
    </citation>
    <scope>NUCLEOTIDE SEQUENCE [LARGE SCALE GENOMIC DNA]</scope>
    <source>
        <strain evidence="10 13">C13</strain>
        <strain evidence="11 14">D1</strain>
    </source>
</reference>
<dbReference type="EMBL" id="JACDUO010000002">
    <property type="protein sequence ID" value="MBA2864572.1"/>
    <property type="molecule type" value="Genomic_DNA"/>
</dbReference>